<dbReference type="InterPro" id="IPR016188">
    <property type="entry name" value="PurM-like_N"/>
</dbReference>
<dbReference type="SUPFAM" id="SSF56042">
    <property type="entry name" value="PurM C-terminal domain-like"/>
    <property type="match status" value="1"/>
</dbReference>
<comment type="similarity">
    <text evidence="1 9">Belongs to the selenophosphate synthase 1 family. Class I subfamily.</text>
</comment>
<dbReference type="InterPro" id="IPR010918">
    <property type="entry name" value="PurM-like_C_dom"/>
</dbReference>
<keyword evidence="2 9" id="KW-0808">Transferase</keyword>
<feature type="binding site" evidence="9">
    <location>
        <begin position="149"/>
        <end position="151"/>
    </location>
    <ligand>
        <name>ATP</name>
        <dbReference type="ChEBI" id="CHEBI:30616"/>
        <note>ligand shared between dimeric partners</note>
    </ligand>
</feature>
<dbReference type="Pfam" id="PF02769">
    <property type="entry name" value="AIRS_C"/>
    <property type="match status" value="1"/>
</dbReference>
<dbReference type="InterPro" id="IPR004536">
    <property type="entry name" value="SPS/SelD"/>
</dbReference>
<reference evidence="12 13" key="1">
    <citation type="submission" date="2019-03" db="EMBL/GenBank/DDBJ databases">
        <title>Draft genome sequences of novel Actinobacteria.</title>
        <authorList>
            <person name="Sahin N."/>
            <person name="Ay H."/>
            <person name="Saygin H."/>
        </authorList>
    </citation>
    <scope>NUCLEOTIDE SEQUENCE [LARGE SCALE GENOMIC DNA]</scope>
    <source>
        <strain evidence="12 13">6K102</strain>
    </source>
</reference>
<dbReference type="NCBIfam" id="NF002098">
    <property type="entry name" value="PRK00943.1"/>
    <property type="match status" value="1"/>
</dbReference>
<dbReference type="NCBIfam" id="TIGR00476">
    <property type="entry name" value="selD"/>
    <property type="match status" value="1"/>
</dbReference>
<keyword evidence="7 9" id="KW-0460">Magnesium</keyword>
<gene>
    <name evidence="9 12" type="primary">selD</name>
    <name evidence="12" type="ORF">E1295_46555</name>
</gene>
<dbReference type="EC" id="2.7.9.3" evidence="9"/>
<keyword evidence="3 9" id="KW-0479">Metal-binding</keyword>
<dbReference type="PANTHER" id="PTHR10256">
    <property type="entry name" value="SELENIDE, WATER DIKINASE"/>
    <property type="match status" value="1"/>
</dbReference>
<protein>
    <recommendedName>
        <fullName evidence="9">Selenide, water dikinase</fullName>
        <ecNumber evidence="9">2.7.9.3</ecNumber>
    </recommendedName>
    <alternativeName>
        <fullName evidence="9">Selenium donor protein</fullName>
    </alternativeName>
    <alternativeName>
        <fullName evidence="9">Selenophosphate synthase</fullName>
    </alternativeName>
</protein>
<evidence type="ECO:0000256" key="1">
    <source>
        <dbReference type="ARBA" id="ARBA00008026"/>
    </source>
</evidence>
<dbReference type="AlphaFoldDB" id="A0A4R5E2M8"/>
<evidence type="ECO:0000256" key="2">
    <source>
        <dbReference type="ARBA" id="ARBA00022679"/>
    </source>
</evidence>
<keyword evidence="6 9" id="KW-0067">ATP-binding</keyword>
<accession>A0A4R5E2M8</accession>
<feature type="binding site" description="in other chain" evidence="9">
    <location>
        <position position="24"/>
    </location>
    <ligand>
        <name>ATP</name>
        <dbReference type="ChEBI" id="CHEBI:30616"/>
        <note>ligand shared between dimeric partners</note>
    </ligand>
</feature>
<dbReference type="Gene3D" id="3.30.1330.10">
    <property type="entry name" value="PurM-like, N-terminal domain"/>
    <property type="match status" value="1"/>
</dbReference>
<dbReference type="CDD" id="cd02195">
    <property type="entry name" value="SelD"/>
    <property type="match status" value="1"/>
</dbReference>
<dbReference type="Gene3D" id="3.90.650.10">
    <property type="entry name" value="PurM-like C-terminal domain"/>
    <property type="match status" value="1"/>
</dbReference>
<dbReference type="HAMAP" id="MF_00625">
    <property type="entry name" value="SelD"/>
    <property type="match status" value="1"/>
</dbReference>
<feature type="binding site" evidence="9">
    <location>
        <position position="61"/>
    </location>
    <ligand>
        <name>Mg(2+)</name>
        <dbReference type="ChEBI" id="CHEBI:18420"/>
    </ligand>
</feature>
<evidence type="ECO:0000256" key="6">
    <source>
        <dbReference type="ARBA" id="ARBA00022840"/>
    </source>
</evidence>
<evidence type="ECO:0000256" key="9">
    <source>
        <dbReference type="HAMAP-Rule" id="MF_00625"/>
    </source>
</evidence>
<evidence type="ECO:0000313" key="13">
    <source>
        <dbReference type="Proteomes" id="UP000295136"/>
    </source>
</evidence>
<comment type="caution">
    <text evidence="12">The sequence shown here is derived from an EMBL/GenBank/DDBJ whole genome shotgun (WGS) entry which is preliminary data.</text>
</comment>
<feature type="binding site" description="in other chain" evidence="9">
    <location>
        <position position="101"/>
    </location>
    <ligand>
        <name>ATP</name>
        <dbReference type="ChEBI" id="CHEBI:30616"/>
        <note>ligand shared between dimeric partners</note>
    </ligand>
</feature>
<keyword evidence="8 9" id="KW-0711">Selenium</keyword>
<dbReference type="InterPro" id="IPR023061">
    <property type="entry name" value="SelD_I"/>
</dbReference>
<sequence>MTPANPHGAVRLTQYAHGGGCACKIPPGELETIVAGLGAPHPRATGSPAGELIVGLDDGDDAAVVRIDGGRAVVVTADFFTPVLDDPYDWGRVAAANALSDVYAVGGEPLVAVNLLGWPRDRLPLDLVEEVLRGGLDVAREAGCHVSGGHSVDDPEPKYGMAVTGLADPARLLRIDAAHPGLPISLTKPLGIGVLNSRHKATGEVSAQAVSTMTTLNRDASRAALAAGARCATDVTGFGLLGHLYKLCRASGVTAVVDVAAVPYLEGARQALRDGHVSGGTRRNLDWVRPRLDPGGFGEDELLLLADAQTSGGLLVAGEVPGAPVIGELVPLDGPHLRLR</sequence>
<feature type="binding site" description="in other chain" evidence="9">
    <location>
        <position position="78"/>
    </location>
    <ligand>
        <name>ATP</name>
        <dbReference type="ChEBI" id="CHEBI:30616"/>
        <note>ligand shared between dimeric partners</note>
    </ligand>
</feature>
<evidence type="ECO:0000256" key="4">
    <source>
        <dbReference type="ARBA" id="ARBA00022741"/>
    </source>
</evidence>
<dbReference type="InterPro" id="IPR036676">
    <property type="entry name" value="PurM-like_C_sf"/>
</dbReference>
<dbReference type="SUPFAM" id="SSF55326">
    <property type="entry name" value="PurM N-terminal domain-like"/>
    <property type="match status" value="1"/>
</dbReference>
<dbReference type="InterPro" id="IPR036921">
    <property type="entry name" value="PurM-like_N_sf"/>
</dbReference>
<feature type="domain" description="PurM-like C-terminal" evidence="11">
    <location>
        <begin position="180"/>
        <end position="268"/>
    </location>
</feature>
<keyword evidence="13" id="KW-1185">Reference proteome</keyword>
<dbReference type="GO" id="GO:0005737">
    <property type="term" value="C:cytoplasm"/>
    <property type="evidence" value="ECO:0007669"/>
    <property type="project" value="TreeGrafter"/>
</dbReference>
<evidence type="ECO:0000256" key="5">
    <source>
        <dbReference type="ARBA" id="ARBA00022777"/>
    </source>
</evidence>
<comment type="cofactor">
    <cofactor evidence="9">
        <name>Mg(2+)</name>
        <dbReference type="ChEBI" id="CHEBI:18420"/>
    </cofactor>
    <text evidence="9">Binds 1 Mg(2+) ion per monomer.</text>
</comment>
<feature type="binding site" description="in other chain" evidence="9">
    <location>
        <begin position="58"/>
        <end position="60"/>
    </location>
    <ligand>
        <name>ATP</name>
        <dbReference type="ChEBI" id="CHEBI:30616"/>
        <note>ligand shared between dimeric partners</note>
    </ligand>
</feature>
<evidence type="ECO:0000313" key="12">
    <source>
        <dbReference type="EMBL" id="TDE22039.1"/>
    </source>
</evidence>
<dbReference type="GO" id="GO:0000287">
    <property type="term" value="F:magnesium ion binding"/>
    <property type="evidence" value="ECO:0007669"/>
    <property type="project" value="UniProtKB-UniRule"/>
</dbReference>
<dbReference type="FunFam" id="3.30.1330.10:FF:000003">
    <property type="entry name" value="Selenide, water dikinase"/>
    <property type="match status" value="1"/>
</dbReference>
<evidence type="ECO:0000256" key="8">
    <source>
        <dbReference type="ARBA" id="ARBA00023266"/>
    </source>
</evidence>
<dbReference type="GO" id="GO:0005524">
    <property type="term" value="F:ATP binding"/>
    <property type="evidence" value="ECO:0007669"/>
    <property type="project" value="UniProtKB-UniRule"/>
</dbReference>
<dbReference type="PIRSF" id="PIRSF036407">
    <property type="entry name" value="Selenphspht_syn"/>
    <property type="match status" value="1"/>
</dbReference>
<name>A0A4R5E2M8_9ACTN</name>
<evidence type="ECO:0000259" key="10">
    <source>
        <dbReference type="Pfam" id="PF00586"/>
    </source>
</evidence>
<organism evidence="12 13">
    <name type="scientific">Nonomuraea mesophila</name>
    <dbReference type="NCBI Taxonomy" id="2530382"/>
    <lineage>
        <taxon>Bacteria</taxon>
        <taxon>Bacillati</taxon>
        <taxon>Actinomycetota</taxon>
        <taxon>Actinomycetes</taxon>
        <taxon>Streptosporangiales</taxon>
        <taxon>Streptosporangiaceae</taxon>
        <taxon>Nonomuraea</taxon>
    </lineage>
</organism>
<proteinExistence type="inferred from homology"/>
<keyword evidence="4 9" id="KW-0547">Nucleotide-binding</keyword>
<comment type="subunit">
    <text evidence="9">Homodimer.</text>
</comment>
<evidence type="ECO:0000259" key="11">
    <source>
        <dbReference type="Pfam" id="PF02769"/>
    </source>
</evidence>
<feature type="domain" description="PurM-like N-terminal" evidence="10">
    <location>
        <begin position="59"/>
        <end position="166"/>
    </location>
</feature>
<dbReference type="Pfam" id="PF00586">
    <property type="entry name" value="AIRS"/>
    <property type="match status" value="1"/>
</dbReference>
<feature type="site" description="Important for catalytic activity" evidence="9">
    <location>
        <position position="24"/>
    </location>
</feature>
<keyword evidence="5 9" id="KW-0418">Kinase</keyword>
<dbReference type="GO" id="GO:0004756">
    <property type="term" value="F:selenide, water dikinase activity"/>
    <property type="evidence" value="ECO:0007669"/>
    <property type="project" value="UniProtKB-UniRule"/>
</dbReference>
<feature type="active site" evidence="9">
    <location>
        <position position="21"/>
    </location>
</feature>
<feature type="binding site" evidence="9">
    <location>
        <position position="101"/>
    </location>
    <ligand>
        <name>Mg(2+)</name>
        <dbReference type="ChEBI" id="CHEBI:18420"/>
    </ligand>
</feature>
<feature type="binding site" evidence="9">
    <location>
        <position position="234"/>
    </location>
    <ligand>
        <name>Mg(2+)</name>
        <dbReference type="ChEBI" id="CHEBI:18420"/>
    </ligand>
</feature>
<dbReference type="GO" id="GO:0016260">
    <property type="term" value="P:selenocysteine biosynthetic process"/>
    <property type="evidence" value="ECO:0007669"/>
    <property type="project" value="InterPro"/>
</dbReference>
<comment type="function">
    <text evidence="9">Synthesizes selenophosphate from selenide and ATP.</text>
</comment>
<dbReference type="RefSeq" id="WP_132641588.1">
    <property type="nucleotide sequence ID" value="NZ_SMLD01000290.1"/>
</dbReference>
<evidence type="ECO:0000256" key="7">
    <source>
        <dbReference type="ARBA" id="ARBA00022842"/>
    </source>
</evidence>
<dbReference type="EMBL" id="SMLD01000290">
    <property type="protein sequence ID" value="TDE22039.1"/>
    <property type="molecule type" value="Genomic_DNA"/>
</dbReference>
<comment type="catalytic activity">
    <reaction evidence="9">
        <text>hydrogenselenide + ATP + H2O = selenophosphate + AMP + phosphate + 2 H(+)</text>
        <dbReference type="Rhea" id="RHEA:18737"/>
        <dbReference type="ChEBI" id="CHEBI:15377"/>
        <dbReference type="ChEBI" id="CHEBI:15378"/>
        <dbReference type="ChEBI" id="CHEBI:16144"/>
        <dbReference type="ChEBI" id="CHEBI:29317"/>
        <dbReference type="ChEBI" id="CHEBI:30616"/>
        <dbReference type="ChEBI" id="CHEBI:43474"/>
        <dbReference type="ChEBI" id="CHEBI:456215"/>
        <dbReference type="EC" id="2.7.9.3"/>
    </reaction>
</comment>
<dbReference type="Proteomes" id="UP000295136">
    <property type="component" value="Unassembled WGS sequence"/>
</dbReference>
<evidence type="ECO:0000256" key="3">
    <source>
        <dbReference type="ARBA" id="ARBA00022723"/>
    </source>
</evidence>
<dbReference type="PANTHER" id="PTHR10256:SF0">
    <property type="entry name" value="INACTIVE SELENIDE, WATER DIKINASE-LIKE PROTEIN-RELATED"/>
    <property type="match status" value="1"/>
</dbReference>